<dbReference type="OrthoDB" id="2986975at2759"/>
<proteinExistence type="predicted"/>
<dbReference type="HOGENOM" id="CLU_2291596_0_0_1"/>
<dbReference type="AlphaFoldDB" id="M5FWR8"/>
<dbReference type="Gene3D" id="3.40.50.300">
    <property type="entry name" value="P-loop containing nucleotide triphosphate hydrolases"/>
    <property type="match status" value="1"/>
</dbReference>
<dbReference type="EMBL" id="JH795862">
    <property type="protein sequence ID" value="EJU02401.1"/>
    <property type="molecule type" value="Genomic_DNA"/>
</dbReference>
<name>M5FWR8_DACPD</name>
<dbReference type="STRING" id="1858805.M5FWR8"/>
<gene>
    <name evidence="1" type="ORF">DACRYDRAFT_51901</name>
</gene>
<reference evidence="1 2" key="1">
    <citation type="journal article" date="2012" name="Science">
        <title>The Paleozoic origin of enzymatic lignin decomposition reconstructed from 31 fungal genomes.</title>
        <authorList>
            <person name="Floudas D."/>
            <person name="Binder M."/>
            <person name="Riley R."/>
            <person name="Barry K."/>
            <person name="Blanchette R.A."/>
            <person name="Henrissat B."/>
            <person name="Martinez A.T."/>
            <person name="Otillar R."/>
            <person name="Spatafora J.W."/>
            <person name="Yadav J.S."/>
            <person name="Aerts A."/>
            <person name="Benoit I."/>
            <person name="Boyd A."/>
            <person name="Carlson A."/>
            <person name="Copeland A."/>
            <person name="Coutinho P.M."/>
            <person name="de Vries R.P."/>
            <person name="Ferreira P."/>
            <person name="Findley K."/>
            <person name="Foster B."/>
            <person name="Gaskell J."/>
            <person name="Glotzer D."/>
            <person name="Gorecki P."/>
            <person name="Heitman J."/>
            <person name="Hesse C."/>
            <person name="Hori C."/>
            <person name="Igarashi K."/>
            <person name="Jurgens J.A."/>
            <person name="Kallen N."/>
            <person name="Kersten P."/>
            <person name="Kohler A."/>
            <person name="Kuees U."/>
            <person name="Kumar T.K.A."/>
            <person name="Kuo A."/>
            <person name="LaButti K."/>
            <person name="Larrondo L.F."/>
            <person name="Lindquist E."/>
            <person name="Ling A."/>
            <person name="Lombard V."/>
            <person name="Lucas S."/>
            <person name="Lundell T."/>
            <person name="Martin R."/>
            <person name="McLaughlin D.J."/>
            <person name="Morgenstern I."/>
            <person name="Morin E."/>
            <person name="Murat C."/>
            <person name="Nagy L.G."/>
            <person name="Nolan M."/>
            <person name="Ohm R.A."/>
            <person name="Patyshakuliyeva A."/>
            <person name="Rokas A."/>
            <person name="Ruiz-Duenas F.J."/>
            <person name="Sabat G."/>
            <person name="Salamov A."/>
            <person name="Samejima M."/>
            <person name="Schmutz J."/>
            <person name="Slot J.C."/>
            <person name="St John F."/>
            <person name="Stenlid J."/>
            <person name="Sun H."/>
            <person name="Sun S."/>
            <person name="Syed K."/>
            <person name="Tsang A."/>
            <person name="Wiebenga A."/>
            <person name="Young D."/>
            <person name="Pisabarro A."/>
            <person name="Eastwood D.C."/>
            <person name="Martin F."/>
            <person name="Cullen D."/>
            <person name="Grigoriev I.V."/>
            <person name="Hibbett D.S."/>
        </authorList>
    </citation>
    <scope>NUCLEOTIDE SEQUENCE [LARGE SCALE GENOMIC DNA]</scope>
    <source>
        <strain evidence="1 2">DJM-731 SS1</strain>
    </source>
</reference>
<dbReference type="Proteomes" id="UP000030653">
    <property type="component" value="Unassembled WGS sequence"/>
</dbReference>
<accession>M5FWR8</accession>
<evidence type="ECO:0000313" key="2">
    <source>
        <dbReference type="Proteomes" id="UP000030653"/>
    </source>
</evidence>
<keyword evidence="2" id="KW-1185">Reference proteome</keyword>
<dbReference type="RefSeq" id="XP_040629295.1">
    <property type="nucleotide sequence ID" value="XM_040775067.1"/>
</dbReference>
<sequence length="101" mass="11690">MIPVKAKSNHHLSTDKLAEIWREVHYLIIDEISMVSKSFLARISSHITTACMATDPNAPIDLPLGRLNIGHQIYKHFSMVMILKEQCQIEDPIWMCFLWRA</sequence>
<dbReference type="GeneID" id="63690129"/>
<dbReference type="InterPro" id="IPR027417">
    <property type="entry name" value="P-loop_NTPase"/>
</dbReference>
<evidence type="ECO:0000313" key="1">
    <source>
        <dbReference type="EMBL" id="EJU02401.1"/>
    </source>
</evidence>
<organism evidence="1 2">
    <name type="scientific">Dacryopinax primogenitus (strain DJM 731)</name>
    <name type="common">Brown rot fungus</name>
    <dbReference type="NCBI Taxonomy" id="1858805"/>
    <lineage>
        <taxon>Eukaryota</taxon>
        <taxon>Fungi</taxon>
        <taxon>Dikarya</taxon>
        <taxon>Basidiomycota</taxon>
        <taxon>Agaricomycotina</taxon>
        <taxon>Dacrymycetes</taxon>
        <taxon>Dacrymycetales</taxon>
        <taxon>Dacrymycetaceae</taxon>
        <taxon>Dacryopinax</taxon>
    </lineage>
</organism>
<protein>
    <submittedName>
        <fullName evidence="1">Uncharacterized protein</fullName>
    </submittedName>
</protein>